<dbReference type="Proteomes" id="UP001164819">
    <property type="component" value="Chromosome"/>
</dbReference>
<evidence type="ECO:0000256" key="4">
    <source>
        <dbReference type="ARBA" id="ARBA00016377"/>
    </source>
</evidence>
<proteinExistence type="inferred from homology"/>
<dbReference type="SUPFAM" id="SSF55811">
    <property type="entry name" value="Nudix"/>
    <property type="match status" value="1"/>
</dbReference>
<reference evidence="9" key="1">
    <citation type="journal article" date="2022" name="Front. Microbiol.">
        <title>New perspectives on an old grouping: The genomic and phenotypic variability of Oxalobacter formigenes and the implications for calcium oxalate stone prevention.</title>
        <authorList>
            <person name="Chmiel J.A."/>
            <person name="Carr C."/>
            <person name="Stuivenberg G.A."/>
            <person name="Venema R."/>
            <person name="Chanyi R.M."/>
            <person name="Al K.F."/>
            <person name="Giguere D."/>
            <person name="Say H."/>
            <person name="Akouris P.P."/>
            <person name="Dominguez Romero S.A."/>
            <person name="Kwong A."/>
            <person name="Tai V."/>
            <person name="Koval S.F."/>
            <person name="Razvi H."/>
            <person name="Bjazevic J."/>
            <person name="Burton J.P."/>
        </authorList>
    </citation>
    <scope>NUCLEOTIDE SEQUENCE</scope>
    <source>
        <strain evidence="9">OxK</strain>
    </source>
</reference>
<dbReference type="Gene3D" id="3.90.79.10">
    <property type="entry name" value="Nucleoside Triphosphate Pyrophosphohydrolase"/>
    <property type="match status" value="1"/>
</dbReference>
<accession>A0A9E9NTX8</accession>
<dbReference type="AlphaFoldDB" id="A0A9E9NTX8"/>
<evidence type="ECO:0000256" key="2">
    <source>
        <dbReference type="ARBA" id="ARBA00001946"/>
    </source>
</evidence>
<dbReference type="Pfam" id="PF00293">
    <property type="entry name" value="NUDIX"/>
    <property type="match status" value="1"/>
</dbReference>
<dbReference type="RefSeq" id="WP_269316192.1">
    <property type="nucleotide sequence ID" value="NZ_CP098251.1"/>
</dbReference>
<dbReference type="InterPro" id="IPR000086">
    <property type="entry name" value="NUDIX_hydrolase_dom"/>
</dbReference>
<comment type="cofactor">
    <cofactor evidence="2">
        <name>Mg(2+)</name>
        <dbReference type="ChEBI" id="CHEBI:18420"/>
    </cofactor>
</comment>
<sequence>MNDQSITHPSGFSDADLTETELDGEIVYEGSFFRVRKDRVRLPDGGVATREYIRHPGAVVILPLFDDGTVLVERQFRYPVKRIFIEFPAGKIDRGEDRLASAKRELEEETGYTASSWQFVTTIHNAIGYSDEALSIYLARGLHAGAARLDDEEFIQTFRIPVTELLDWVRTGQVTDVKTVIGAFWLEKIANGQWDAEKIV</sequence>
<evidence type="ECO:0000256" key="3">
    <source>
        <dbReference type="ARBA" id="ARBA00007275"/>
    </source>
</evidence>
<keyword evidence="5 9" id="KW-0378">Hydrolase</keyword>
<dbReference type="GO" id="GO:0005829">
    <property type="term" value="C:cytosol"/>
    <property type="evidence" value="ECO:0007669"/>
    <property type="project" value="TreeGrafter"/>
</dbReference>
<comment type="catalytic activity">
    <reaction evidence="1">
        <text>GDP-alpha-D-mannose + H2O = alpha-D-mannose 1-phosphate + GMP + 2 H(+)</text>
        <dbReference type="Rhea" id="RHEA:27978"/>
        <dbReference type="ChEBI" id="CHEBI:15377"/>
        <dbReference type="ChEBI" id="CHEBI:15378"/>
        <dbReference type="ChEBI" id="CHEBI:57527"/>
        <dbReference type="ChEBI" id="CHEBI:58115"/>
        <dbReference type="ChEBI" id="CHEBI:58409"/>
    </reaction>
</comment>
<dbReference type="GO" id="GO:0019693">
    <property type="term" value="P:ribose phosphate metabolic process"/>
    <property type="evidence" value="ECO:0007669"/>
    <property type="project" value="TreeGrafter"/>
</dbReference>
<gene>
    <name evidence="9" type="ORF">NB646_03335</name>
</gene>
<dbReference type="EMBL" id="CP098251">
    <property type="protein sequence ID" value="WAV91786.1"/>
    <property type="molecule type" value="Genomic_DNA"/>
</dbReference>
<evidence type="ECO:0000256" key="5">
    <source>
        <dbReference type="ARBA" id="ARBA00022801"/>
    </source>
</evidence>
<organism evidence="9">
    <name type="scientific">Oxalobacter aliiformigenes</name>
    <dbReference type="NCBI Taxonomy" id="2946593"/>
    <lineage>
        <taxon>Bacteria</taxon>
        <taxon>Pseudomonadati</taxon>
        <taxon>Pseudomonadota</taxon>
        <taxon>Betaproteobacteria</taxon>
        <taxon>Burkholderiales</taxon>
        <taxon>Oxalobacteraceae</taxon>
        <taxon>Oxalobacter</taxon>
    </lineage>
</organism>
<dbReference type="PANTHER" id="PTHR11839">
    <property type="entry name" value="UDP/ADP-SUGAR PYROPHOSPHATASE"/>
    <property type="match status" value="1"/>
</dbReference>
<dbReference type="InterPro" id="IPR015797">
    <property type="entry name" value="NUDIX_hydrolase-like_dom_sf"/>
</dbReference>
<feature type="domain" description="Nudix hydrolase" evidence="8">
    <location>
        <begin position="51"/>
        <end position="182"/>
    </location>
</feature>
<dbReference type="GO" id="GO:0006753">
    <property type="term" value="P:nucleoside phosphate metabolic process"/>
    <property type="evidence" value="ECO:0007669"/>
    <property type="project" value="TreeGrafter"/>
</dbReference>
<dbReference type="GO" id="GO:0016787">
    <property type="term" value="F:hydrolase activity"/>
    <property type="evidence" value="ECO:0007669"/>
    <property type="project" value="UniProtKB-KW"/>
</dbReference>
<dbReference type="PANTHER" id="PTHR11839:SF18">
    <property type="entry name" value="NUDIX HYDROLASE DOMAIN-CONTAINING PROTEIN"/>
    <property type="match status" value="1"/>
</dbReference>
<evidence type="ECO:0000259" key="8">
    <source>
        <dbReference type="PROSITE" id="PS51462"/>
    </source>
</evidence>
<evidence type="ECO:0000256" key="7">
    <source>
        <dbReference type="ARBA" id="ARBA00032272"/>
    </source>
</evidence>
<evidence type="ECO:0000256" key="6">
    <source>
        <dbReference type="ARBA" id="ARBA00032162"/>
    </source>
</evidence>
<dbReference type="PROSITE" id="PS51462">
    <property type="entry name" value="NUDIX"/>
    <property type="match status" value="1"/>
</dbReference>
<evidence type="ECO:0000313" key="9">
    <source>
        <dbReference type="EMBL" id="WAV91786.1"/>
    </source>
</evidence>
<comment type="similarity">
    <text evidence="3">Belongs to the Nudix hydrolase family. NudK subfamily.</text>
</comment>
<protein>
    <recommendedName>
        <fullName evidence="4">GDP-mannose pyrophosphatase</fullName>
    </recommendedName>
    <alternativeName>
        <fullName evidence="6">GDP-mannose hydrolase</fullName>
    </alternativeName>
    <alternativeName>
        <fullName evidence="7">GDPMK</fullName>
    </alternativeName>
</protein>
<evidence type="ECO:0000256" key="1">
    <source>
        <dbReference type="ARBA" id="ARBA00000847"/>
    </source>
</evidence>
<name>A0A9E9NTX8_9BURK</name>